<keyword evidence="3" id="KW-1185">Reference proteome</keyword>
<accession>A0A9R1WD84</accession>
<dbReference type="Proteomes" id="UP000235145">
    <property type="component" value="Unassembled WGS sequence"/>
</dbReference>
<sequence length="150" mass="17152">MNVVNDYLDLGMDIADNSLDLDMDIVDDCLDLGMDVVDDCLDFRDHNKDNKIQPFYHLIPTNSNYFLFLSYTVSSSSSNDSASEFIINHLTSNSTFQLYKELKCLEAEQSDAESSRRPGQSRRYIDRNHEEGHNVFGKTISMSDVHESTH</sequence>
<comment type="caution">
    <text evidence="2">The sequence shown here is derived from an EMBL/GenBank/DDBJ whole genome shotgun (WGS) entry which is preliminary data.</text>
</comment>
<dbReference type="EMBL" id="NBSK02000001">
    <property type="protein sequence ID" value="KAJ0224602.1"/>
    <property type="molecule type" value="Genomic_DNA"/>
</dbReference>
<evidence type="ECO:0000256" key="1">
    <source>
        <dbReference type="SAM" id="MobiDB-lite"/>
    </source>
</evidence>
<dbReference type="AlphaFoldDB" id="A0A9R1WD84"/>
<protein>
    <submittedName>
        <fullName evidence="2">Uncharacterized protein</fullName>
    </submittedName>
</protein>
<name>A0A9R1WD84_LACSA</name>
<evidence type="ECO:0000313" key="3">
    <source>
        <dbReference type="Proteomes" id="UP000235145"/>
    </source>
</evidence>
<proteinExistence type="predicted"/>
<reference evidence="2 3" key="1">
    <citation type="journal article" date="2017" name="Nat. Commun.">
        <title>Genome assembly with in vitro proximity ligation data and whole-genome triplication in lettuce.</title>
        <authorList>
            <person name="Reyes-Chin-Wo S."/>
            <person name="Wang Z."/>
            <person name="Yang X."/>
            <person name="Kozik A."/>
            <person name="Arikit S."/>
            <person name="Song C."/>
            <person name="Xia L."/>
            <person name="Froenicke L."/>
            <person name="Lavelle D.O."/>
            <person name="Truco M.J."/>
            <person name="Xia R."/>
            <person name="Zhu S."/>
            <person name="Xu C."/>
            <person name="Xu H."/>
            <person name="Xu X."/>
            <person name="Cox K."/>
            <person name="Korf I."/>
            <person name="Meyers B.C."/>
            <person name="Michelmore R.W."/>
        </authorList>
    </citation>
    <scope>NUCLEOTIDE SEQUENCE [LARGE SCALE GENOMIC DNA]</scope>
    <source>
        <strain evidence="3">cv. Salinas</strain>
        <tissue evidence="2">Seedlings</tissue>
    </source>
</reference>
<evidence type="ECO:0000313" key="2">
    <source>
        <dbReference type="EMBL" id="KAJ0224602.1"/>
    </source>
</evidence>
<organism evidence="2 3">
    <name type="scientific">Lactuca sativa</name>
    <name type="common">Garden lettuce</name>
    <dbReference type="NCBI Taxonomy" id="4236"/>
    <lineage>
        <taxon>Eukaryota</taxon>
        <taxon>Viridiplantae</taxon>
        <taxon>Streptophyta</taxon>
        <taxon>Embryophyta</taxon>
        <taxon>Tracheophyta</taxon>
        <taxon>Spermatophyta</taxon>
        <taxon>Magnoliopsida</taxon>
        <taxon>eudicotyledons</taxon>
        <taxon>Gunneridae</taxon>
        <taxon>Pentapetalae</taxon>
        <taxon>asterids</taxon>
        <taxon>campanulids</taxon>
        <taxon>Asterales</taxon>
        <taxon>Asteraceae</taxon>
        <taxon>Cichorioideae</taxon>
        <taxon>Cichorieae</taxon>
        <taxon>Lactucinae</taxon>
        <taxon>Lactuca</taxon>
    </lineage>
</organism>
<gene>
    <name evidence="2" type="ORF">LSAT_V11C100027560</name>
</gene>
<feature type="region of interest" description="Disordered" evidence="1">
    <location>
        <begin position="109"/>
        <end position="128"/>
    </location>
</feature>